<evidence type="ECO:0000313" key="4">
    <source>
        <dbReference type="Proteomes" id="UP000000226"/>
    </source>
</evidence>
<dbReference type="SMR" id="V7CJJ3"/>
<dbReference type="EMBL" id="CM002289">
    <property type="protein sequence ID" value="ESW29528.1"/>
    <property type="molecule type" value="Genomic_DNA"/>
</dbReference>
<dbReference type="InterPro" id="IPR000504">
    <property type="entry name" value="RRM_dom"/>
</dbReference>
<reference evidence="4" key="1">
    <citation type="journal article" date="2014" name="Nat. Genet.">
        <title>A reference genome for common bean and genome-wide analysis of dual domestications.</title>
        <authorList>
            <person name="Schmutz J."/>
            <person name="McClean P.E."/>
            <person name="Mamidi S."/>
            <person name="Wu G.A."/>
            <person name="Cannon S.B."/>
            <person name="Grimwood J."/>
            <person name="Jenkins J."/>
            <person name="Shu S."/>
            <person name="Song Q."/>
            <person name="Chavarro C."/>
            <person name="Torres-Torres M."/>
            <person name="Geffroy V."/>
            <person name="Moghaddam S.M."/>
            <person name="Gao D."/>
            <person name="Abernathy B."/>
            <person name="Barry K."/>
            <person name="Blair M."/>
            <person name="Brick M.A."/>
            <person name="Chovatia M."/>
            <person name="Gepts P."/>
            <person name="Goodstein D.M."/>
            <person name="Gonzales M."/>
            <person name="Hellsten U."/>
            <person name="Hyten D.L."/>
            <person name="Jia G."/>
            <person name="Kelly J.D."/>
            <person name="Kudrna D."/>
            <person name="Lee R."/>
            <person name="Richard M.M."/>
            <person name="Miklas P.N."/>
            <person name="Osorno J.M."/>
            <person name="Rodrigues J."/>
            <person name="Thareau V."/>
            <person name="Urrea C.A."/>
            <person name="Wang M."/>
            <person name="Yu Y."/>
            <person name="Zhang M."/>
            <person name="Wing R.A."/>
            <person name="Cregan P.B."/>
            <person name="Rokhsar D.S."/>
            <person name="Jackson S.A."/>
        </authorList>
    </citation>
    <scope>NUCLEOTIDE SEQUENCE [LARGE SCALE GENOMIC DNA]</scope>
    <source>
        <strain evidence="4">cv. G19833</strain>
    </source>
</reference>
<dbReference type="OrthoDB" id="1908804at2759"/>
<gene>
    <name evidence="3" type="ORF">PHAVU_002G077900g</name>
</gene>
<dbReference type="Proteomes" id="UP000000226">
    <property type="component" value="Chromosome 2"/>
</dbReference>
<dbReference type="OMA" id="HVSWAND"/>
<dbReference type="Pfam" id="PF00076">
    <property type="entry name" value="RRM_1"/>
    <property type="match status" value="1"/>
</dbReference>
<dbReference type="Gramene" id="ESW29528">
    <property type="protein sequence ID" value="ESW29528"/>
    <property type="gene ID" value="PHAVU_002G077900g"/>
</dbReference>
<dbReference type="InterPro" id="IPR035979">
    <property type="entry name" value="RBD_domain_sf"/>
</dbReference>
<proteinExistence type="predicted"/>
<feature type="domain" description="RRM" evidence="2">
    <location>
        <begin position="18"/>
        <end position="93"/>
    </location>
</feature>
<evidence type="ECO:0000256" key="1">
    <source>
        <dbReference type="PROSITE-ProRule" id="PRU00176"/>
    </source>
</evidence>
<keyword evidence="1" id="KW-0694">RNA-binding</keyword>
<dbReference type="AlphaFoldDB" id="V7CJJ3"/>
<keyword evidence="4" id="KW-1185">Reference proteome</keyword>
<dbReference type="Gene3D" id="3.30.70.330">
    <property type="match status" value="1"/>
</dbReference>
<evidence type="ECO:0000259" key="2">
    <source>
        <dbReference type="PROSITE" id="PS50102"/>
    </source>
</evidence>
<dbReference type="CDD" id="cd00590">
    <property type="entry name" value="RRM_SF"/>
    <property type="match status" value="1"/>
</dbReference>
<accession>V7CJJ3</accession>
<name>V7CJJ3_PHAVU</name>
<organism evidence="3 4">
    <name type="scientific">Phaseolus vulgaris</name>
    <name type="common">Kidney bean</name>
    <name type="synonym">French bean</name>
    <dbReference type="NCBI Taxonomy" id="3885"/>
    <lineage>
        <taxon>Eukaryota</taxon>
        <taxon>Viridiplantae</taxon>
        <taxon>Streptophyta</taxon>
        <taxon>Embryophyta</taxon>
        <taxon>Tracheophyta</taxon>
        <taxon>Spermatophyta</taxon>
        <taxon>Magnoliopsida</taxon>
        <taxon>eudicotyledons</taxon>
        <taxon>Gunneridae</taxon>
        <taxon>Pentapetalae</taxon>
        <taxon>rosids</taxon>
        <taxon>fabids</taxon>
        <taxon>Fabales</taxon>
        <taxon>Fabaceae</taxon>
        <taxon>Papilionoideae</taxon>
        <taxon>50 kb inversion clade</taxon>
        <taxon>NPAAA clade</taxon>
        <taxon>indigoferoid/millettioid clade</taxon>
        <taxon>Phaseoleae</taxon>
        <taxon>Phaseolus</taxon>
    </lineage>
</organism>
<dbReference type="PROSITE" id="PS50102">
    <property type="entry name" value="RRM"/>
    <property type="match status" value="1"/>
</dbReference>
<dbReference type="eggNOG" id="KOG0483">
    <property type="taxonomic scope" value="Eukaryota"/>
</dbReference>
<dbReference type="STRING" id="3885.V7CJJ3"/>
<evidence type="ECO:0000313" key="3">
    <source>
        <dbReference type="EMBL" id="ESW29528.1"/>
    </source>
</evidence>
<protein>
    <recommendedName>
        <fullName evidence="2">RRM domain-containing protein</fullName>
    </recommendedName>
</protein>
<sequence length="182" mass="20097">MSQPVEEERPTTRPAPPSVVLVMGLPQDCSVLDLKSRFGIYDAISRIRIDRDVVGFITYRSKDSSNAAIAAGVDPSFGITVSSKKVQVLWATNPLAMWREGVGNRKDKGYMSKLVRAEAPLSKHERGNRLGSAIGNTKRGDENNLGSSVLEVPFKGREIVAYDDILSLSKFILLEPYLILYQ</sequence>
<dbReference type="GO" id="GO:0003723">
    <property type="term" value="F:RNA binding"/>
    <property type="evidence" value="ECO:0007669"/>
    <property type="project" value="UniProtKB-UniRule"/>
</dbReference>
<dbReference type="SUPFAM" id="SSF54928">
    <property type="entry name" value="RNA-binding domain, RBD"/>
    <property type="match status" value="1"/>
</dbReference>
<dbReference type="InterPro" id="IPR012677">
    <property type="entry name" value="Nucleotide-bd_a/b_plait_sf"/>
</dbReference>
<dbReference type="SMART" id="SM00360">
    <property type="entry name" value="RRM"/>
    <property type="match status" value="1"/>
</dbReference>